<evidence type="ECO:0000313" key="3">
    <source>
        <dbReference type="Proteomes" id="UP001596398"/>
    </source>
</evidence>
<dbReference type="Proteomes" id="UP001596398">
    <property type="component" value="Unassembled WGS sequence"/>
</dbReference>
<feature type="region of interest" description="Disordered" evidence="1">
    <location>
        <begin position="485"/>
        <end position="531"/>
    </location>
</feature>
<accession>A0ABD5ZS26</accession>
<dbReference type="GeneID" id="79267828"/>
<dbReference type="PANTHER" id="PTHR10151">
    <property type="entry name" value="ECTONUCLEOTIDE PYROPHOSPHATASE/PHOSPHODIESTERASE"/>
    <property type="match status" value="1"/>
</dbReference>
<organism evidence="2 3">
    <name type="scientific">Halosegnis marinus</name>
    <dbReference type="NCBI Taxonomy" id="3034023"/>
    <lineage>
        <taxon>Archaea</taxon>
        <taxon>Methanobacteriati</taxon>
        <taxon>Methanobacteriota</taxon>
        <taxon>Stenosarchaea group</taxon>
        <taxon>Halobacteria</taxon>
        <taxon>Halobacteriales</taxon>
        <taxon>Natronomonadaceae</taxon>
        <taxon>Halosegnis</taxon>
    </lineage>
</organism>
<sequence>MATHRPDDRAVVLGLDGVPWDLIDRWTEAGELPAFARLRREGAAGPLASTTPPTTPLAWPSIATGVWPDKHGIHGFRRLTRDYGHELYGANACRHPRLWEMVSPAHVGNVPMTYPAGEVDGKLVAGMLSRSTGAGEGFTHPPELADEVAERIPDYRIGLSWADYADDPDALVADIGEMVEARRELFRLLAEDEPAPWRLLFFVFTAPDRLQHLVWDEDVLLDHYERLDDVLAEVMETVEERGATLYVVSDHGFGPVERHANVNTALAEAGYLARKGSASRGTLARLGVSKAGVKRALGSVGIDDRALVRALPDALVRGVAATVPGDHVLFDVDYPNTTAFCYGPGLVYVNDTERFAAGTVAPEDVPAVRAEVAAMLRDVTDPETGEAALDVYEGGDGEGAPDLVVDARDPLEVSTSLADAVFTDPESVNASHRSEGVLLAWGPDIAPGSAPAAASVVDLAPTLLHVLGEPVPAGADGRVLHEILRPDSGPGTREVETREYRTRERSSPAPRTDRADAGDVEDRLRGLGYIE</sequence>
<dbReference type="SUPFAM" id="SSF53649">
    <property type="entry name" value="Alkaline phosphatase-like"/>
    <property type="match status" value="2"/>
</dbReference>
<dbReference type="GO" id="GO:0016787">
    <property type="term" value="F:hydrolase activity"/>
    <property type="evidence" value="ECO:0007669"/>
    <property type="project" value="UniProtKB-ARBA"/>
</dbReference>
<name>A0ABD5ZS26_9EURY</name>
<dbReference type="Gene3D" id="3.40.720.10">
    <property type="entry name" value="Alkaline Phosphatase, subunit A"/>
    <property type="match status" value="2"/>
</dbReference>
<dbReference type="RefSeq" id="WP_276234273.1">
    <property type="nucleotide sequence ID" value="NZ_CP119802.1"/>
</dbReference>
<proteinExistence type="predicted"/>
<comment type="caution">
    <text evidence="2">The sequence shown here is derived from an EMBL/GenBank/DDBJ whole genome shotgun (WGS) entry which is preliminary data.</text>
</comment>
<dbReference type="InterPro" id="IPR002591">
    <property type="entry name" value="Phosphodiest/P_Trfase"/>
</dbReference>
<evidence type="ECO:0000313" key="2">
    <source>
        <dbReference type="EMBL" id="MFC7236122.1"/>
    </source>
</evidence>
<evidence type="ECO:0000256" key="1">
    <source>
        <dbReference type="SAM" id="MobiDB-lite"/>
    </source>
</evidence>
<gene>
    <name evidence="2" type="ORF">ACFQJ4_12420</name>
</gene>
<reference evidence="2 3" key="1">
    <citation type="journal article" date="2019" name="Int. J. Syst. Evol. Microbiol.">
        <title>The Global Catalogue of Microorganisms (GCM) 10K type strain sequencing project: providing services to taxonomists for standard genome sequencing and annotation.</title>
        <authorList>
            <consortium name="The Broad Institute Genomics Platform"/>
            <consortium name="The Broad Institute Genome Sequencing Center for Infectious Disease"/>
            <person name="Wu L."/>
            <person name="Ma J."/>
        </authorList>
    </citation>
    <scope>NUCLEOTIDE SEQUENCE [LARGE SCALE GENOMIC DNA]</scope>
    <source>
        <strain evidence="2 3">DT85</strain>
    </source>
</reference>
<dbReference type="AlphaFoldDB" id="A0ABD5ZS26"/>
<dbReference type="Pfam" id="PF01663">
    <property type="entry name" value="Phosphodiest"/>
    <property type="match status" value="1"/>
</dbReference>
<dbReference type="EMBL" id="JBHTAP010000001">
    <property type="protein sequence ID" value="MFC7236122.1"/>
    <property type="molecule type" value="Genomic_DNA"/>
</dbReference>
<feature type="compositionally biased region" description="Basic and acidic residues" evidence="1">
    <location>
        <begin position="493"/>
        <end position="525"/>
    </location>
</feature>
<keyword evidence="3" id="KW-1185">Reference proteome</keyword>
<protein>
    <submittedName>
        <fullName evidence="2">Alkaline phosphatase family protein</fullName>
    </submittedName>
</protein>
<dbReference type="PANTHER" id="PTHR10151:SF120">
    <property type="entry name" value="BIS(5'-ADENOSYL)-TRIPHOSPHATASE"/>
    <property type="match status" value="1"/>
</dbReference>
<dbReference type="InterPro" id="IPR017850">
    <property type="entry name" value="Alkaline_phosphatase_core_sf"/>
</dbReference>